<keyword evidence="3" id="KW-0996">Nickel insertion</keyword>
<organism evidence="4 5">
    <name type="scientific">Guptibacillus hwajinpoensis</name>
    <dbReference type="NCBI Taxonomy" id="208199"/>
    <lineage>
        <taxon>Bacteria</taxon>
        <taxon>Bacillati</taxon>
        <taxon>Bacillota</taxon>
        <taxon>Bacilli</taxon>
        <taxon>Bacillales</taxon>
        <taxon>Guptibacillaceae</taxon>
        <taxon>Guptibacillus</taxon>
    </lineage>
</organism>
<dbReference type="PANTHER" id="PTHR33643">
    <property type="entry name" value="UREASE ACCESSORY PROTEIN D"/>
    <property type="match status" value="1"/>
</dbReference>
<keyword evidence="3" id="KW-0963">Cytoplasm</keyword>
<dbReference type="InterPro" id="IPR002669">
    <property type="entry name" value="UreD"/>
</dbReference>
<evidence type="ECO:0000313" key="5">
    <source>
        <dbReference type="Proteomes" id="UP000447833"/>
    </source>
</evidence>
<keyword evidence="2 3" id="KW-0143">Chaperone</keyword>
<dbReference type="RefSeq" id="WP_160920563.1">
    <property type="nucleotide sequence ID" value="NZ_WMEY01000006.1"/>
</dbReference>
<comment type="similarity">
    <text evidence="1 3">Belongs to the UreD family.</text>
</comment>
<dbReference type="AlphaFoldDB" id="A0A845F370"/>
<comment type="subcellular location">
    <subcellularLocation>
        <location evidence="3">Cytoplasm</location>
    </subcellularLocation>
</comment>
<comment type="function">
    <text evidence="3">Required for maturation of urease via the functional incorporation of the urease nickel metallocenter.</text>
</comment>
<sequence>MTYTGYLELEASERYGKSVVSDAYYNGVFKISRPTYTEEGLPLVQLIHVGGGYVDGDTYFTQINVKKNAKLAVTTQASTKVYKTPNKQVEQKIVYKLDEQSELHIKQDPLIAYRDARFLQETNVYMDKSAVFFLTDIVTPGWSKEGDLFPYTLVSSKVKVYQNHKLTVYDHLRLKPQDDVNKLFYLEGNTHIGSLFFIHPKVTDEWIEELREHLSSFDEVHYGVSLLAVPGCCFRILAKRTSLIEKVFSVIEEFIHRTIDNQGAIAWRK</sequence>
<protein>
    <recommendedName>
        <fullName evidence="3">Urease accessory protein UreD</fullName>
    </recommendedName>
</protein>
<dbReference type="Proteomes" id="UP000447833">
    <property type="component" value="Unassembled WGS sequence"/>
</dbReference>
<dbReference type="EMBL" id="WMEY01000006">
    <property type="protein sequence ID" value="MYL65174.1"/>
    <property type="molecule type" value="Genomic_DNA"/>
</dbReference>
<dbReference type="PANTHER" id="PTHR33643:SF1">
    <property type="entry name" value="UREASE ACCESSORY PROTEIN D"/>
    <property type="match status" value="1"/>
</dbReference>
<comment type="caution">
    <text evidence="4">The sequence shown here is derived from an EMBL/GenBank/DDBJ whole genome shotgun (WGS) entry which is preliminary data.</text>
</comment>
<dbReference type="GO" id="GO:0005737">
    <property type="term" value="C:cytoplasm"/>
    <property type="evidence" value="ECO:0007669"/>
    <property type="project" value="UniProtKB-SubCell"/>
</dbReference>
<evidence type="ECO:0000256" key="3">
    <source>
        <dbReference type="HAMAP-Rule" id="MF_01384"/>
    </source>
</evidence>
<dbReference type="Pfam" id="PF01774">
    <property type="entry name" value="UreD"/>
    <property type="match status" value="1"/>
</dbReference>
<gene>
    <name evidence="3" type="primary">ureD</name>
    <name evidence="4" type="ORF">GLW07_17600</name>
</gene>
<proteinExistence type="inferred from homology"/>
<evidence type="ECO:0000256" key="2">
    <source>
        <dbReference type="ARBA" id="ARBA00023186"/>
    </source>
</evidence>
<accession>A0A845F370</accession>
<name>A0A845F370_9BACL</name>
<dbReference type="GO" id="GO:0016151">
    <property type="term" value="F:nickel cation binding"/>
    <property type="evidence" value="ECO:0007669"/>
    <property type="project" value="UniProtKB-UniRule"/>
</dbReference>
<comment type="subunit">
    <text evidence="3">UreD, UreF and UreG form a complex that acts as a GTP-hydrolysis-dependent molecular chaperone, activating the urease apoprotein by helping to assemble the nickel containing metallocenter of UreC. The UreE protein probably delivers the nickel.</text>
</comment>
<evidence type="ECO:0000313" key="4">
    <source>
        <dbReference type="EMBL" id="MYL65174.1"/>
    </source>
</evidence>
<reference evidence="4 5" key="1">
    <citation type="submission" date="2019-11" db="EMBL/GenBank/DDBJ databases">
        <title>Genome sequences of 17 halophilic strains isolated from different environments.</title>
        <authorList>
            <person name="Furrow R.E."/>
        </authorList>
    </citation>
    <scope>NUCLEOTIDE SEQUENCE [LARGE SCALE GENOMIC DNA]</scope>
    <source>
        <strain evidence="4 5">22506_14_FS</strain>
    </source>
</reference>
<evidence type="ECO:0000256" key="1">
    <source>
        <dbReference type="ARBA" id="ARBA00007177"/>
    </source>
</evidence>
<dbReference type="HAMAP" id="MF_01384">
    <property type="entry name" value="UreD"/>
    <property type="match status" value="1"/>
</dbReference>